<dbReference type="RefSeq" id="WP_196214177.1">
    <property type="nucleotide sequence ID" value="NZ_CP038894.1"/>
</dbReference>
<evidence type="ECO:0000313" key="3">
    <source>
        <dbReference type="Proteomes" id="UP000422232"/>
    </source>
</evidence>
<proteinExistence type="predicted"/>
<keyword evidence="3" id="KW-1185">Reference proteome</keyword>
<dbReference type="AlphaFoldDB" id="A0A9Q6PYG8"/>
<dbReference type="Proteomes" id="UP000422232">
    <property type="component" value="Chromosome"/>
</dbReference>
<name>A0A9Q6PYG8_PISSA</name>
<dbReference type="EMBL" id="CP038908">
    <property type="protein sequence ID" value="QGO04643.1"/>
    <property type="molecule type" value="Genomic_DNA"/>
</dbReference>
<dbReference type="EMBL" id="CP038909">
    <property type="protein sequence ID" value="QGO07618.1"/>
    <property type="molecule type" value="Genomic_DNA"/>
</dbReference>
<reference evidence="2 3" key="1">
    <citation type="submission" date="2019-04" db="EMBL/GenBank/DDBJ databases">
        <title>Complete genome sequencing of Piscirickettsia salmonis strain Psal-009.</title>
        <authorList>
            <person name="Schober I."/>
            <person name="Bunk B."/>
            <person name="Sproer C."/>
            <person name="Carril G.P."/>
            <person name="Riedel T."/>
            <person name="Flores-Herrera P.A."/>
            <person name="Nourdin-Galindo G."/>
            <person name="Marshall S.H."/>
            <person name="Overmann J."/>
        </authorList>
    </citation>
    <scope>NUCLEOTIDE SEQUENCE [LARGE SCALE GENOMIC DNA]</scope>
    <source>
        <strain evidence="2 3">Psal-009</strain>
        <plasmid evidence="2 3">unnamed1</plasmid>
    </source>
</reference>
<gene>
    <name evidence="1" type="ORF">Psal009_00514</name>
    <name evidence="2" type="ORF">Psal009_03577</name>
</gene>
<keyword evidence="2" id="KW-0614">Plasmid</keyword>
<geneLocation type="plasmid" evidence="2 3">
    <name>unnamed1</name>
</geneLocation>
<protein>
    <submittedName>
        <fullName evidence="2">Uncharacterized protein</fullName>
    </submittedName>
</protein>
<organism evidence="2 3">
    <name type="scientific">Piscirickettsia salmonis</name>
    <dbReference type="NCBI Taxonomy" id="1238"/>
    <lineage>
        <taxon>Bacteria</taxon>
        <taxon>Pseudomonadati</taxon>
        <taxon>Pseudomonadota</taxon>
        <taxon>Gammaproteobacteria</taxon>
        <taxon>Thiotrichales</taxon>
        <taxon>Piscirickettsiaceae</taxon>
        <taxon>Piscirickettsia</taxon>
    </lineage>
</organism>
<accession>A0A9Q6PYG8</accession>
<dbReference type="Proteomes" id="UP000422232">
    <property type="component" value="Plasmid unnamed1"/>
</dbReference>
<evidence type="ECO:0000313" key="2">
    <source>
        <dbReference type="EMBL" id="QGO07618.1"/>
    </source>
</evidence>
<evidence type="ECO:0000313" key="1">
    <source>
        <dbReference type="EMBL" id="QGO04643.1"/>
    </source>
</evidence>
<sequence length="266" mass="29298">MDNQAPHIRDVLNSLQQITGQAWREVEDKATMCLAFNTDLTDHAVLPTEQSMWPVRTRFVAPVAHDQEGCHKSWWSVTKHFFHVVEKNGVSAVHSVNDFISNHHAEILVATGIIFVAATPFGWLALGVSEAVEGTAILTDALVSIRSAEIGETLGSQSRNIFYGLKKYAAGSIKMATVGAGFTSTLVGNWEKNSGESFFFRAVDTAQGTATDLGLGGTLKTLGVGAKTRKRRYLGRYFAHPMMQNRRAKRDDYKPSAVRVTQRYVP</sequence>